<dbReference type="Proteomes" id="UP001476798">
    <property type="component" value="Unassembled WGS sequence"/>
</dbReference>
<accession>A0ABV0N8I0</accession>
<reference evidence="1 2" key="1">
    <citation type="submission" date="2021-06" db="EMBL/GenBank/DDBJ databases">
        <authorList>
            <person name="Palmer J.M."/>
        </authorList>
    </citation>
    <scope>NUCLEOTIDE SEQUENCE [LARGE SCALE GENOMIC DNA]</scope>
    <source>
        <strain evidence="1 2">GA_2019</strain>
        <tissue evidence="1">Muscle</tissue>
    </source>
</reference>
<evidence type="ECO:0000313" key="2">
    <source>
        <dbReference type="Proteomes" id="UP001476798"/>
    </source>
</evidence>
<proteinExistence type="predicted"/>
<dbReference type="EMBL" id="JAHRIO010030297">
    <property type="protein sequence ID" value="MEQ2167671.1"/>
    <property type="molecule type" value="Genomic_DNA"/>
</dbReference>
<sequence>MPESPSRRDIFFTFGQTVQLLDEIVRKNFFDWTQNLDGQYLKKLQQPLLVRCKNAPFRVDINFDKIVGMLSPDELGLFRQRVRFIDRKMEPGMTKLLWLSHGASNHFINDCLLHFPSPPFTRNLEFEDDQESHQQSRLQTLRSTHLEIVHIMTQIHSIFAKDGAEVGTSFLCFLHEC</sequence>
<protein>
    <submittedName>
        <fullName evidence="1">Uncharacterized protein</fullName>
    </submittedName>
</protein>
<keyword evidence="2" id="KW-1185">Reference proteome</keyword>
<gene>
    <name evidence="1" type="ORF">GOODEAATRI_006510</name>
</gene>
<organism evidence="1 2">
    <name type="scientific">Goodea atripinnis</name>
    <dbReference type="NCBI Taxonomy" id="208336"/>
    <lineage>
        <taxon>Eukaryota</taxon>
        <taxon>Metazoa</taxon>
        <taxon>Chordata</taxon>
        <taxon>Craniata</taxon>
        <taxon>Vertebrata</taxon>
        <taxon>Euteleostomi</taxon>
        <taxon>Actinopterygii</taxon>
        <taxon>Neopterygii</taxon>
        <taxon>Teleostei</taxon>
        <taxon>Neoteleostei</taxon>
        <taxon>Acanthomorphata</taxon>
        <taxon>Ovalentaria</taxon>
        <taxon>Atherinomorphae</taxon>
        <taxon>Cyprinodontiformes</taxon>
        <taxon>Goodeidae</taxon>
        <taxon>Goodea</taxon>
    </lineage>
</organism>
<comment type="caution">
    <text evidence="1">The sequence shown here is derived from an EMBL/GenBank/DDBJ whole genome shotgun (WGS) entry which is preliminary data.</text>
</comment>
<name>A0ABV0N8I0_9TELE</name>
<evidence type="ECO:0000313" key="1">
    <source>
        <dbReference type="EMBL" id="MEQ2167671.1"/>
    </source>
</evidence>